<comment type="caution">
    <text evidence="2">The sequence shown here is derived from an EMBL/GenBank/DDBJ whole genome shotgun (WGS) entry which is preliminary data.</text>
</comment>
<dbReference type="AlphaFoldDB" id="A0A9X1UEK9"/>
<dbReference type="SUPFAM" id="SSF53850">
    <property type="entry name" value="Periplasmic binding protein-like II"/>
    <property type="match status" value="1"/>
</dbReference>
<dbReference type="RefSeq" id="WP_237863798.1">
    <property type="nucleotide sequence ID" value="NZ_JAKLTY010000001.1"/>
</dbReference>
<feature type="domain" description="SsuA/THI5-like" evidence="1">
    <location>
        <begin position="54"/>
        <end position="240"/>
    </location>
</feature>
<proteinExistence type="predicted"/>
<organism evidence="2 3">
    <name type="scientific">Bradyrhizobium zhengyangense</name>
    <dbReference type="NCBI Taxonomy" id="2911009"/>
    <lineage>
        <taxon>Bacteria</taxon>
        <taxon>Pseudomonadati</taxon>
        <taxon>Pseudomonadota</taxon>
        <taxon>Alphaproteobacteria</taxon>
        <taxon>Hyphomicrobiales</taxon>
        <taxon>Nitrobacteraceae</taxon>
        <taxon>Bradyrhizobium</taxon>
    </lineage>
</organism>
<dbReference type="PANTHER" id="PTHR30024">
    <property type="entry name" value="ALIPHATIC SULFONATES-BINDING PROTEIN-RELATED"/>
    <property type="match status" value="1"/>
</dbReference>
<dbReference type="Proteomes" id="UP001139054">
    <property type="component" value="Unassembled WGS sequence"/>
</dbReference>
<dbReference type="Pfam" id="PF09084">
    <property type="entry name" value="NMT1"/>
    <property type="match status" value="1"/>
</dbReference>
<name>A0A9X1UEK9_9BRAD</name>
<dbReference type="Gene3D" id="3.40.190.10">
    <property type="entry name" value="Periplasmic binding protein-like II"/>
    <property type="match status" value="2"/>
</dbReference>
<sequence>MEIVRRTFFQFVAGATAASAIPVRSARTEEANKPARVATGLLAMWQSTAWLGVESGIFKKYDVDVSVPAVAIGGPQAAARLIHGDVEFAHTGVLPVAEEVLKGSDIVILATPTTEFPNQFVMTQKEITALSQLGGRKVGVLSETGQTSVATRITIEKAGVTAAYLPLVTFDRIFSALAAGEIDAGVLPVDQRFVGASRHGWNAFPIYEFGAPSIFATTRRLITSDRELVMNVMRGFVDTIHVFKTQPDLVVPLLQRYLGIADRGAAEELYRYHVPVFQRVPKPLLGNLQNIRNVLTAKYPAAASLKETDISDGSFIEALEHDGFIERLWQSAESRR</sequence>
<reference evidence="2" key="1">
    <citation type="submission" date="2022-01" db="EMBL/GenBank/DDBJ databases">
        <title>Genome sequnece data of strain Bradyrhizobium sp. nov.</title>
        <authorList>
            <person name="Zhang J."/>
        </authorList>
    </citation>
    <scope>NUCLEOTIDE SEQUENCE</scope>
    <source>
        <strain evidence="2">WYCCWR 13023</strain>
    </source>
</reference>
<evidence type="ECO:0000313" key="3">
    <source>
        <dbReference type="Proteomes" id="UP001139054"/>
    </source>
</evidence>
<evidence type="ECO:0000259" key="1">
    <source>
        <dbReference type="Pfam" id="PF09084"/>
    </source>
</evidence>
<evidence type="ECO:0000313" key="2">
    <source>
        <dbReference type="EMBL" id="MCG2625517.1"/>
    </source>
</evidence>
<dbReference type="EMBL" id="JAKLTY010000001">
    <property type="protein sequence ID" value="MCG2625517.1"/>
    <property type="molecule type" value="Genomic_DNA"/>
</dbReference>
<accession>A0A9X1UEK9</accession>
<protein>
    <submittedName>
        <fullName evidence="2">ABC transporter substrate-binding protein</fullName>
    </submittedName>
</protein>
<gene>
    <name evidence="2" type="ORF">L6654_02690</name>
</gene>
<dbReference type="InterPro" id="IPR015168">
    <property type="entry name" value="SsuA/THI5"/>
</dbReference>